<proteinExistence type="predicted"/>
<dbReference type="Proteomes" id="UP000289775">
    <property type="component" value="Unassembled WGS sequence"/>
</dbReference>
<evidence type="ECO:0000313" key="3">
    <source>
        <dbReference type="Proteomes" id="UP000289775"/>
    </source>
</evidence>
<reference evidence="2 3" key="1">
    <citation type="submission" date="2014-12" db="EMBL/GenBank/DDBJ databases">
        <title>Genome sequence of Flavobacterium beibuense RSKm HC5.</title>
        <authorList>
            <person name="Kim J.F."/>
            <person name="Song J.Y."/>
            <person name="Kwak M.-J."/>
            <person name="Lee S.-W."/>
        </authorList>
    </citation>
    <scope>NUCLEOTIDE SEQUENCE [LARGE SCALE GENOMIC DNA]</scope>
    <source>
        <strain evidence="2 3">RSKm HC5</strain>
    </source>
</reference>
<keyword evidence="3" id="KW-1185">Reference proteome</keyword>
<dbReference type="RefSeq" id="WP_129750669.1">
    <property type="nucleotide sequence ID" value="NZ_JUIW01000005.1"/>
</dbReference>
<evidence type="ECO:0000313" key="2">
    <source>
        <dbReference type="EMBL" id="RYJ43186.1"/>
    </source>
</evidence>
<evidence type="ECO:0000256" key="1">
    <source>
        <dbReference type="SAM" id="SignalP"/>
    </source>
</evidence>
<gene>
    <name evidence="2" type="ORF">NU09_1524</name>
</gene>
<dbReference type="OrthoDB" id="7593840at2"/>
<accession>A0A444WBK7</accession>
<dbReference type="EMBL" id="JUIW01000005">
    <property type="protein sequence ID" value="RYJ43186.1"/>
    <property type="molecule type" value="Genomic_DNA"/>
</dbReference>
<comment type="caution">
    <text evidence="2">The sequence shown here is derived from an EMBL/GenBank/DDBJ whole genome shotgun (WGS) entry which is preliminary data.</text>
</comment>
<protein>
    <submittedName>
        <fullName evidence="2">Uncharacterized protein</fullName>
    </submittedName>
</protein>
<name>A0A444WBK7_9FLAO</name>
<dbReference type="AlphaFoldDB" id="A0A444WBK7"/>
<organism evidence="2 3">
    <name type="scientific">Flavobacterium beibuense</name>
    <dbReference type="NCBI Taxonomy" id="657326"/>
    <lineage>
        <taxon>Bacteria</taxon>
        <taxon>Pseudomonadati</taxon>
        <taxon>Bacteroidota</taxon>
        <taxon>Flavobacteriia</taxon>
        <taxon>Flavobacteriales</taxon>
        <taxon>Flavobacteriaceae</taxon>
        <taxon>Flavobacterium</taxon>
    </lineage>
</organism>
<sequence>MKKLYSFSFLILVLSLAPAKAQDLREAYRDSIANSQWPYVLPAWGQRITKRGIDLPYPAGIMINYVNASQKINISDLQVGINDLDPVPLDFVKFGEVKAKVQSINTRIDVWALPFVNLYGIFGKTWANTSVEVVYPVHFKSEVDFNGSIMGAGLTFGGGYKHVFGTIDYNHTWSRFDEIKGAIHSQMVTPRFGYIFQSKRHPERNLGLWIGTQGLFINRTTEGSINLGDLNVGVNPIDLDIEGTDWYQNLGPAQKLVVKQIADKVKDKLENIDVSDTTLKYSLKKEAVSHWSMCFGGQYQLNHNLQFRFETGFLGGRSSILVSTNYRFGF</sequence>
<feature type="chain" id="PRO_5019310685" evidence="1">
    <location>
        <begin position="22"/>
        <end position="330"/>
    </location>
</feature>
<keyword evidence="1" id="KW-0732">Signal</keyword>
<feature type="signal peptide" evidence="1">
    <location>
        <begin position="1"/>
        <end position="21"/>
    </location>
</feature>